<dbReference type="eggNOG" id="ENOG502S350">
    <property type="taxonomic scope" value="Eukaryota"/>
</dbReference>
<sequence>MAAASHAPRSVVVSSSSPAAAIATAGCVVDTNTTFVQADPATFRALVQKLTGAPGSGGSKPAPAAPVMRRPKLQERRRAAPARLELARPQPLYYSHHHHRLMHSPVSPMDYAYVMASSSSSSSSSLPSSSSSLSPSPPASSSSCGVVVITKEEEEREEKAIASKGFYLHSSPRSGGAGDGERPKLLPLFPVHSPRSSSFARS</sequence>
<dbReference type="HOGENOM" id="CLU_069496_1_0_1"/>
<dbReference type="Pfam" id="PF05678">
    <property type="entry name" value="VQ"/>
    <property type="match status" value="1"/>
</dbReference>
<accession>A0A0D9ZRK4</accession>
<keyword evidence="3" id="KW-0539">Nucleus</keyword>
<dbReference type="GO" id="GO:0005634">
    <property type="term" value="C:nucleus"/>
    <property type="evidence" value="ECO:0007669"/>
    <property type="project" value="UniProtKB-SubCell"/>
</dbReference>
<reference evidence="6" key="1">
    <citation type="submission" date="2015-04" db="UniProtKB">
        <authorList>
            <consortium name="EnsemblPlants"/>
        </authorList>
    </citation>
    <scope>IDENTIFICATION</scope>
</reference>
<dbReference type="Gramene" id="OGLUM04G27220.1">
    <property type="protein sequence ID" value="OGLUM04G27220.1"/>
    <property type="gene ID" value="OGLUM04G27220"/>
</dbReference>
<protein>
    <recommendedName>
        <fullName evidence="5">VQ domain-containing protein</fullName>
    </recommendedName>
</protein>
<organism evidence="6">
    <name type="scientific">Oryza glumipatula</name>
    <dbReference type="NCBI Taxonomy" id="40148"/>
    <lineage>
        <taxon>Eukaryota</taxon>
        <taxon>Viridiplantae</taxon>
        <taxon>Streptophyta</taxon>
        <taxon>Embryophyta</taxon>
        <taxon>Tracheophyta</taxon>
        <taxon>Spermatophyta</taxon>
        <taxon>Magnoliopsida</taxon>
        <taxon>Liliopsida</taxon>
        <taxon>Poales</taxon>
        <taxon>Poaceae</taxon>
        <taxon>BOP clade</taxon>
        <taxon>Oryzoideae</taxon>
        <taxon>Oryzeae</taxon>
        <taxon>Oryzinae</taxon>
        <taxon>Oryza</taxon>
    </lineage>
</organism>
<evidence type="ECO:0000313" key="7">
    <source>
        <dbReference type="Proteomes" id="UP000026961"/>
    </source>
</evidence>
<dbReference type="EnsemblPlants" id="OGLUM04G27220.1">
    <property type="protein sequence ID" value="OGLUM04G27220.1"/>
    <property type="gene ID" value="OGLUM04G27220"/>
</dbReference>
<evidence type="ECO:0000256" key="4">
    <source>
        <dbReference type="SAM" id="MobiDB-lite"/>
    </source>
</evidence>
<dbReference type="AlphaFoldDB" id="A0A0D9ZRK4"/>
<feature type="compositionally biased region" description="Basic and acidic residues" evidence="4">
    <location>
        <begin position="150"/>
        <end position="161"/>
    </location>
</feature>
<reference evidence="6" key="2">
    <citation type="submission" date="2018-05" db="EMBL/GenBank/DDBJ databases">
        <title>OgluRS3 (Oryza glumaepatula Reference Sequence Version 3).</title>
        <authorList>
            <person name="Zhang J."/>
            <person name="Kudrna D."/>
            <person name="Lee S."/>
            <person name="Talag J."/>
            <person name="Welchert J."/>
            <person name="Wing R.A."/>
        </authorList>
    </citation>
    <scope>NUCLEOTIDE SEQUENCE [LARGE SCALE GENOMIC DNA]</scope>
</reference>
<evidence type="ECO:0000313" key="6">
    <source>
        <dbReference type="EnsemblPlants" id="OGLUM04G27220.1"/>
    </source>
</evidence>
<evidence type="ECO:0000256" key="1">
    <source>
        <dbReference type="ARBA" id="ARBA00004123"/>
    </source>
</evidence>
<name>A0A0D9ZRK4_9ORYZ</name>
<dbReference type="InterPro" id="IPR008889">
    <property type="entry name" value="VQ"/>
</dbReference>
<dbReference type="STRING" id="40148.A0A0D9ZRK4"/>
<dbReference type="Proteomes" id="UP000026961">
    <property type="component" value="Chromosome 4"/>
</dbReference>
<dbReference type="InterPro" id="IPR039611">
    <property type="entry name" value="VQ_4/11/13/19/31/33"/>
</dbReference>
<feature type="region of interest" description="Disordered" evidence="4">
    <location>
        <begin position="52"/>
        <end position="83"/>
    </location>
</feature>
<dbReference type="PANTHER" id="PTHR33402">
    <property type="entry name" value="VQ MOTIF-CONTAINING PROTEIN 11-LIKE"/>
    <property type="match status" value="1"/>
</dbReference>
<feature type="compositionally biased region" description="Low complexity" evidence="4">
    <location>
        <begin position="123"/>
        <end position="143"/>
    </location>
</feature>
<keyword evidence="2" id="KW-0597">Phosphoprotein</keyword>
<comment type="subcellular location">
    <subcellularLocation>
        <location evidence="1">Nucleus</location>
    </subcellularLocation>
</comment>
<evidence type="ECO:0000259" key="5">
    <source>
        <dbReference type="Pfam" id="PF05678"/>
    </source>
</evidence>
<feature type="domain" description="VQ" evidence="5">
    <location>
        <begin position="32"/>
        <end position="55"/>
    </location>
</feature>
<proteinExistence type="predicted"/>
<feature type="region of interest" description="Disordered" evidence="4">
    <location>
        <begin position="123"/>
        <end position="202"/>
    </location>
</feature>
<dbReference type="PANTHER" id="PTHR33402:SF19">
    <property type="entry name" value="VQ MOTIF-CONTAINING PROTEIN 11"/>
    <property type="match status" value="1"/>
</dbReference>
<keyword evidence="7" id="KW-1185">Reference proteome</keyword>
<evidence type="ECO:0000256" key="3">
    <source>
        <dbReference type="ARBA" id="ARBA00023242"/>
    </source>
</evidence>
<evidence type="ECO:0000256" key="2">
    <source>
        <dbReference type="ARBA" id="ARBA00022553"/>
    </source>
</evidence>